<feature type="transmembrane region" description="Helical" evidence="1">
    <location>
        <begin position="260"/>
        <end position="280"/>
    </location>
</feature>
<dbReference type="AlphaFoldDB" id="A0A252F613"/>
<evidence type="ECO:0000313" key="3">
    <source>
        <dbReference type="Proteomes" id="UP000194903"/>
    </source>
</evidence>
<comment type="caution">
    <text evidence="2">The sequence shown here is derived from an EMBL/GenBank/DDBJ whole genome shotgun (WGS) entry which is preliminary data.</text>
</comment>
<dbReference type="EMBL" id="NHOC01000003">
    <property type="protein sequence ID" value="OUM21217.1"/>
    <property type="molecule type" value="Genomic_DNA"/>
</dbReference>
<feature type="transmembrane region" description="Helical" evidence="1">
    <location>
        <begin position="235"/>
        <end position="254"/>
    </location>
</feature>
<dbReference type="Proteomes" id="UP000194903">
    <property type="component" value="Unassembled WGS sequence"/>
</dbReference>
<keyword evidence="1" id="KW-0472">Membrane</keyword>
<evidence type="ECO:0000313" key="2">
    <source>
        <dbReference type="EMBL" id="OUM21217.1"/>
    </source>
</evidence>
<proteinExistence type="predicted"/>
<organism evidence="2 3">
    <name type="scientific">Butyricicoccus porcorum</name>
    <dbReference type="NCBI Taxonomy" id="1945634"/>
    <lineage>
        <taxon>Bacteria</taxon>
        <taxon>Bacillati</taxon>
        <taxon>Bacillota</taxon>
        <taxon>Clostridia</taxon>
        <taxon>Eubacteriales</taxon>
        <taxon>Butyricicoccaceae</taxon>
        <taxon>Butyricicoccus</taxon>
    </lineage>
</organism>
<accession>A0A252F613</accession>
<evidence type="ECO:0000256" key="1">
    <source>
        <dbReference type="SAM" id="Phobius"/>
    </source>
</evidence>
<gene>
    <name evidence="2" type="ORF">CBW42_04085</name>
</gene>
<protein>
    <submittedName>
        <fullName evidence="2">Uncharacterized protein</fullName>
    </submittedName>
</protein>
<keyword evidence="1" id="KW-1133">Transmembrane helix</keyword>
<name>A0A252F613_9FIRM</name>
<sequence length="375" mass="43114">MEDNDIFCTNCGEQFPDAIVENTVSHEQHTSDSEPEVRKINYEEEWNSVKENISNTAGKAISGAQDIVAQISQKVEDRKQSIQVQVAEEVRQQEEKKKSRKSATLYGNVGNNYMSSTELWSWLKKDSKRQRFFTEDFSELTEEEFMHKIADKIKENGVPAHVEKRPIQWDRSSLREETYFVEPETTAVNPLSCLIQFNHIGKFTFVEEKTFITPPDLPEVPMSPLSVDPTLLKKAGYLIMGILLLIVSVCFFMLNAAVGMFGFLAVVAFLAGALLTFIGFNSSTKLKAIREHNQKCEEQEKAWNAAWTNWQNSIFLHSFQEDINGHLSRIFDSVFDCIKQVSDEEFKGRVSQEHEDSNNMNELEQLIARRKEDYR</sequence>
<keyword evidence="3" id="KW-1185">Reference proteome</keyword>
<reference evidence="2 3" key="1">
    <citation type="submission" date="2017-05" db="EMBL/GenBank/DDBJ databases">
        <title>Butyricicoccus porcorum sp. nov. a butyrate-producing bacterium from the swine intestinal tract.</title>
        <authorList>
            <person name="Trachsel J."/>
            <person name="Humphrey S."/>
            <person name="Allen H.K."/>
        </authorList>
    </citation>
    <scope>NUCLEOTIDE SEQUENCE [LARGE SCALE GENOMIC DNA]</scope>
    <source>
        <strain evidence="2">BB10</strain>
    </source>
</reference>
<keyword evidence="1" id="KW-0812">Transmembrane</keyword>